<reference evidence="2" key="1">
    <citation type="journal article" date="2023" name="PLoS Negl. Trop. Dis.">
        <title>A genome sequence for Biomphalaria pfeifferi, the major vector snail for the human-infecting parasite Schistosoma mansoni.</title>
        <authorList>
            <person name="Bu L."/>
            <person name="Lu L."/>
            <person name="Laidemitt M.R."/>
            <person name="Zhang S.M."/>
            <person name="Mutuku M."/>
            <person name="Mkoji G."/>
            <person name="Steinauer M."/>
            <person name="Loker E.S."/>
        </authorList>
    </citation>
    <scope>NUCLEOTIDE SEQUENCE</scope>
    <source>
        <strain evidence="2">KasaAsao</strain>
    </source>
</reference>
<keyword evidence="3" id="KW-1185">Reference proteome</keyword>
<organism evidence="2 3">
    <name type="scientific">Biomphalaria pfeifferi</name>
    <name type="common">Bloodfluke planorb</name>
    <name type="synonym">Freshwater snail</name>
    <dbReference type="NCBI Taxonomy" id="112525"/>
    <lineage>
        <taxon>Eukaryota</taxon>
        <taxon>Metazoa</taxon>
        <taxon>Spiralia</taxon>
        <taxon>Lophotrochozoa</taxon>
        <taxon>Mollusca</taxon>
        <taxon>Gastropoda</taxon>
        <taxon>Heterobranchia</taxon>
        <taxon>Euthyneura</taxon>
        <taxon>Panpulmonata</taxon>
        <taxon>Hygrophila</taxon>
        <taxon>Lymnaeoidea</taxon>
        <taxon>Planorbidae</taxon>
        <taxon>Biomphalaria</taxon>
    </lineage>
</organism>
<accession>A0AAD8FAF5</accession>
<sequence length="115" mass="13561">MEEWNFWADQRTTRKMYIGKIDKEMTMKLQKKVDRSKRQNSAETMNDVKMGDELNLCCYAPSDVNGMHNDYDDNDDDDVVHSDDNDDMMTSSDEEMKAVRNTLQYPELCRSLDRC</sequence>
<comment type="caution">
    <text evidence="2">The sequence shown here is derived from an EMBL/GenBank/DDBJ whole genome shotgun (WGS) entry which is preliminary data.</text>
</comment>
<evidence type="ECO:0000313" key="2">
    <source>
        <dbReference type="EMBL" id="KAK0057677.1"/>
    </source>
</evidence>
<reference evidence="2" key="2">
    <citation type="submission" date="2023-04" db="EMBL/GenBank/DDBJ databases">
        <authorList>
            <person name="Bu L."/>
            <person name="Lu L."/>
            <person name="Laidemitt M.R."/>
            <person name="Zhang S.M."/>
            <person name="Mutuku M."/>
            <person name="Mkoji G."/>
            <person name="Steinauer M."/>
            <person name="Loker E.S."/>
        </authorList>
    </citation>
    <scope>NUCLEOTIDE SEQUENCE</scope>
    <source>
        <strain evidence="2">KasaAsao</strain>
        <tissue evidence="2">Whole Snail</tissue>
    </source>
</reference>
<evidence type="ECO:0000313" key="3">
    <source>
        <dbReference type="Proteomes" id="UP001233172"/>
    </source>
</evidence>
<dbReference type="Proteomes" id="UP001233172">
    <property type="component" value="Unassembled WGS sequence"/>
</dbReference>
<dbReference type="EMBL" id="JASAOG010000053">
    <property type="protein sequence ID" value="KAK0057677.1"/>
    <property type="molecule type" value="Genomic_DNA"/>
</dbReference>
<proteinExistence type="predicted"/>
<dbReference type="AlphaFoldDB" id="A0AAD8FAF5"/>
<evidence type="ECO:0000256" key="1">
    <source>
        <dbReference type="SAM" id="MobiDB-lite"/>
    </source>
</evidence>
<name>A0AAD8FAF5_BIOPF</name>
<protein>
    <submittedName>
        <fullName evidence="2">Uncharacterized protein</fullName>
    </submittedName>
</protein>
<feature type="region of interest" description="Disordered" evidence="1">
    <location>
        <begin position="68"/>
        <end position="93"/>
    </location>
</feature>
<gene>
    <name evidence="2" type="ORF">Bpfe_012907</name>
</gene>